<accession>A0ABR2GV38</accession>
<dbReference type="SUPFAM" id="SSF53098">
    <property type="entry name" value="Ribonuclease H-like"/>
    <property type="match status" value="1"/>
</dbReference>
<dbReference type="InterPro" id="IPR012337">
    <property type="entry name" value="RNaseH-like_sf"/>
</dbReference>
<name>A0ABR2GV38_9EUKA</name>
<comment type="caution">
    <text evidence="2">The sequence shown here is derived from an EMBL/GenBank/DDBJ whole genome shotgun (WGS) entry which is preliminary data.</text>
</comment>
<evidence type="ECO:0000313" key="3">
    <source>
        <dbReference type="Proteomes" id="UP001470230"/>
    </source>
</evidence>
<reference evidence="2 3" key="1">
    <citation type="submission" date="2024-04" db="EMBL/GenBank/DDBJ databases">
        <title>Tritrichomonas musculus Genome.</title>
        <authorList>
            <person name="Alves-Ferreira E."/>
            <person name="Grigg M."/>
            <person name="Lorenzi H."/>
            <person name="Galac M."/>
        </authorList>
    </citation>
    <scope>NUCLEOTIDE SEQUENCE [LARGE SCALE GENOMIC DNA]</scope>
    <source>
        <strain evidence="2 3">EAF2021</strain>
    </source>
</reference>
<organism evidence="2 3">
    <name type="scientific">Tritrichomonas musculus</name>
    <dbReference type="NCBI Taxonomy" id="1915356"/>
    <lineage>
        <taxon>Eukaryota</taxon>
        <taxon>Metamonada</taxon>
        <taxon>Parabasalia</taxon>
        <taxon>Tritrichomonadida</taxon>
        <taxon>Tritrichomonadidae</taxon>
        <taxon>Tritrichomonas</taxon>
    </lineage>
</organism>
<keyword evidence="3" id="KW-1185">Reference proteome</keyword>
<gene>
    <name evidence="2" type="ORF">M9Y10_036526</name>
</gene>
<evidence type="ECO:0000259" key="1">
    <source>
        <dbReference type="Pfam" id="PF05699"/>
    </source>
</evidence>
<dbReference type="Proteomes" id="UP001470230">
    <property type="component" value="Unassembled WGS sequence"/>
</dbReference>
<sequence length="117" mass="13826">MQSDISEDCTSEVDYDELMNFIDSKAKKSKKNFFDYWSSPKAKVRYPNLTEFARSLFIHSFTSLYIERCFSRCKRILKYDRLAMTKEHASMIAVLKINSEILVEICHRESINSHNIK</sequence>
<dbReference type="InterPro" id="IPR008906">
    <property type="entry name" value="HATC_C_dom"/>
</dbReference>
<evidence type="ECO:0000313" key="2">
    <source>
        <dbReference type="EMBL" id="KAK8837528.1"/>
    </source>
</evidence>
<feature type="domain" description="HAT C-terminal dimerisation" evidence="1">
    <location>
        <begin position="29"/>
        <end position="96"/>
    </location>
</feature>
<proteinExistence type="predicted"/>
<protein>
    <recommendedName>
        <fullName evidence="1">HAT C-terminal dimerisation domain-containing protein</fullName>
    </recommendedName>
</protein>
<dbReference type="Pfam" id="PF05699">
    <property type="entry name" value="Dimer_Tnp_hAT"/>
    <property type="match status" value="1"/>
</dbReference>
<dbReference type="EMBL" id="JAPFFF010000059">
    <property type="protein sequence ID" value="KAK8837528.1"/>
    <property type="molecule type" value="Genomic_DNA"/>
</dbReference>